<sequence>MRAFTPSSESTNTLPPSISQASIQCPTSQAPSASPPSNNLKPARSKFQRPSPPQSFPLDFTFHMSFNALSPSPPRLQPSPPLIRAPASAPTRP</sequence>
<evidence type="ECO:0000313" key="3">
    <source>
        <dbReference type="Proteomes" id="UP000235786"/>
    </source>
</evidence>
<evidence type="ECO:0000256" key="1">
    <source>
        <dbReference type="SAM" id="MobiDB-lite"/>
    </source>
</evidence>
<dbReference type="AlphaFoldDB" id="A0A2J6RH70"/>
<dbReference type="Proteomes" id="UP000235786">
    <property type="component" value="Unassembled WGS sequence"/>
</dbReference>
<dbReference type="EMBL" id="KZ613948">
    <property type="protein sequence ID" value="PMD37872.1"/>
    <property type="molecule type" value="Genomic_DNA"/>
</dbReference>
<feature type="compositionally biased region" description="Low complexity" evidence="1">
    <location>
        <begin position="26"/>
        <end position="37"/>
    </location>
</feature>
<feature type="compositionally biased region" description="Polar residues" evidence="1">
    <location>
        <begin position="1"/>
        <end position="25"/>
    </location>
</feature>
<accession>A0A2J6RH70</accession>
<name>A0A2J6RH70_HYAVF</name>
<gene>
    <name evidence="2" type="ORF">L207DRAFT_57981</name>
</gene>
<proteinExistence type="predicted"/>
<keyword evidence="3" id="KW-1185">Reference proteome</keyword>
<evidence type="ECO:0000313" key="2">
    <source>
        <dbReference type="EMBL" id="PMD37872.1"/>
    </source>
</evidence>
<protein>
    <submittedName>
        <fullName evidence="2">Uncharacterized protein</fullName>
    </submittedName>
</protein>
<reference evidence="2 3" key="1">
    <citation type="submission" date="2016-04" db="EMBL/GenBank/DDBJ databases">
        <title>A degradative enzymes factory behind the ericoid mycorrhizal symbiosis.</title>
        <authorList>
            <consortium name="DOE Joint Genome Institute"/>
            <person name="Martino E."/>
            <person name="Morin E."/>
            <person name="Grelet G."/>
            <person name="Kuo A."/>
            <person name="Kohler A."/>
            <person name="Daghino S."/>
            <person name="Barry K."/>
            <person name="Choi C."/>
            <person name="Cichocki N."/>
            <person name="Clum A."/>
            <person name="Copeland A."/>
            <person name="Hainaut M."/>
            <person name="Haridas S."/>
            <person name="Labutti K."/>
            <person name="Lindquist E."/>
            <person name="Lipzen A."/>
            <person name="Khouja H.-R."/>
            <person name="Murat C."/>
            <person name="Ohm R."/>
            <person name="Olson A."/>
            <person name="Spatafora J."/>
            <person name="Veneault-Fourrey C."/>
            <person name="Henrissat B."/>
            <person name="Grigoriev I."/>
            <person name="Martin F."/>
            <person name="Perotto S."/>
        </authorList>
    </citation>
    <scope>NUCLEOTIDE SEQUENCE [LARGE SCALE GENOMIC DNA]</scope>
    <source>
        <strain evidence="2 3">F</strain>
    </source>
</reference>
<feature type="region of interest" description="Disordered" evidence="1">
    <location>
        <begin position="1"/>
        <end position="93"/>
    </location>
</feature>
<feature type="compositionally biased region" description="Pro residues" evidence="1">
    <location>
        <begin position="71"/>
        <end position="83"/>
    </location>
</feature>
<organism evidence="2 3">
    <name type="scientific">Hyaloscypha variabilis (strain UAMH 11265 / GT02V1 / F)</name>
    <name type="common">Meliniomyces variabilis</name>
    <dbReference type="NCBI Taxonomy" id="1149755"/>
    <lineage>
        <taxon>Eukaryota</taxon>
        <taxon>Fungi</taxon>
        <taxon>Dikarya</taxon>
        <taxon>Ascomycota</taxon>
        <taxon>Pezizomycotina</taxon>
        <taxon>Leotiomycetes</taxon>
        <taxon>Helotiales</taxon>
        <taxon>Hyaloscyphaceae</taxon>
        <taxon>Hyaloscypha</taxon>
        <taxon>Hyaloscypha variabilis</taxon>
    </lineage>
</organism>